<proteinExistence type="predicted"/>
<reference evidence="3" key="1">
    <citation type="journal article" date="2016" name="Nat. Commun.">
        <title>The Gonium pectorale genome demonstrates co-option of cell cycle regulation during the evolution of multicellularity.</title>
        <authorList>
            <person name="Hanschen E.R."/>
            <person name="Marriage T.N."/>
            <person name="Ferris P.J."/>
            <person name="Hamaji T."/>
            <person name="Toyoda A."/>
            <person name="Fujiyama A."/>
            <person name="Neme R."/>
            <person name="Noguchi H."/>
            <person name="Minakuchi Y."/>
            <person name="Suzuki M."/>
            <person name="Kawai-Toyooka H."/>
            <person name="Smith D.R."/>
            <person name="Sparks H."/>
            <person name="Anderson J."/>
            <person name="Bakaric R."/>
            <person name="Luria V."/>
            <person name="Karger A."/>
            <person name="Kirschner M.W."/>
            <person name="Durand P.M."/>
            <person name="Michod R.E."/>
            <person name="Nozaki H."/>
            <person name="Olson B.J."/>
        </authorList>
    </citation>
    <scope>NUCLEOTIDE SEQUENCE [LARGE SCALE GENOMIC DNA]</scope>
    <source>
        <strain evidence="3">NIES-2863</strain>
    </source>
</reference>
<organism evidence="2 3">
    <name type="scientific">Gonium pectorale</name>
    <name type="common">Green alga</name>
    <dbReference type="NCBI Taxonomy" id="33097"/>
    <lineage>
        <taxon>Eukaryota</taxon>
        <taxon>Viridiplantae</taxon>
        <taxon>Chlorophyta</taxon>
        <taxon>core chlorophytes</taxon>
        <taxon>Chlorophyceae</taxon>
        <taxon>CS clade</taxon>
        <taxon>Chlamydomonadales</taxon>
        <taxon>Volvocaceae</taxon>
        <taxon>Gonium</taxon>
    </lineage>
</organism>
<keyword evidence="1" id="KW-0472">Membrane</keyword>
<keyword evidence="1" id="KW-1133">Transmembrane helix</keyword>
<accession>A0A150FY77</accession>
<keyword evidence="1" id="KW-0812">Transmembrane</keyword>
<protein>
    <submittedName>
        <fullName evidence="2">Uncharacterized protein</fullName>
    </submittedName>
</protein>
<evidence type="ECO:0000313" key="3">
    <source>
        <dbReference type="Proteomes" id="UP000075714"/>
    </source>
</evidence>
<sequence length="137" mass="15137">MAAISVGLLLSAASLLCGCFLVLSKLLTCDELRRRWLQTWVVERSSSNVVGLAQRLIVAELFLESIPQLGIQMYNNSLAGLTAVALVSCTISAYFILDHLYQIGRHLLCEEDKSLSKLQLDNGLLHTIFEYVAASQH</sequence>
<gene>
    <name evidence="2" type="ORF">GPECTOR_133g610</name>
</gene>
<keyword evidence="3" id="KW-1185">Reference proteome</keyword>
<evidence type="ECO:0000256" key="1">
    <source>
        <dbReference type="SAM" id="Phobius"/>
    </source>
</evidence>
<comment type="caution">
    <text evidence="2">The sequence shown here is derived from an EMBL/GenBank/DDBJ whole genome shotgun (WGS) entry which is preliminary data.</text>
</comment>
<feature type="transmembrane region" description="Helical" evidence="1">
    <location>
        <begin position="78"/>
        <end position="97"/>
    </location>
</feature>
<name>A0A150FY77_GONPE</name>
<dbReference type="Proteomes" id="UP000075714">
    <property type="component" value="Unassembled WGS sequence"/>
</dbReference>
<dbReference type="EMBL" id="LSYV01000133">
    <property type="protein sequence ID" value="KXZ42571.1"/>
    <property type="molecule type" value="Genomic_DNA"/>
</dbReference>
<evidence type="ECO:0000313" key="2">
    <source>
        <dbReference type="EMBL" id="KXZ42571.1"/>
    </source>
</evidence>
<dbReference type="AlphaFoldDB" id="A0A150FY77"/>